<proteinExistence type="predicted"/>
<name>A0A9W3SU68_BACTU</name>
<dbReference type="AlphaFoldDB" id="A0A9W3SU68"/>
<dbReference type="Proteomes" id="UP000192743">
    <property type="component" value="Chromosome"/>
</dbReference>
<dbReference type="EMBL" id="CP015250">
    <property type="protein sequence ID" value="AOM11800.1"/>
    <property type="molecule type" value="Genomic_DNA"/>
</dbReference>
<gene>
    <name evidence="1" type="ORF">BTI247_34170</name>
</gene>
<protein>
    <submittedName>
        <fullName evidence="1">Uncharacterized protein</fullName>
    </submittedName>
</protein>
<reference evidence="1 2" key="1">
    <citation type="submission" date="2016-02" db="EMBL/GenBank/DDBJ databases">
        <title>Comparative analysis of three nematocidal Bacillus thuringiensis strains.</title>
        <authorList>
            <person name="Hollensteiner J."/>
            <person name="Kloesener M."/>
            <person name="Bunk B."/>
            <person name="Sproeer C."/>
            <person name="Rosenstiel P."/>
            <person name="Schulte-Iserlohe R."/>
            <person name="Schulenburg H."/>
            <person name="Liesegang H."/>
        </authorList>
    </citation>
    <scope>NUCLEOTIDE SEQUENCE [LARGE SCALE GENOMIC DNA]</scope>
    <source>
        <strain evidence="1 2">Bt18247</strain>
    </source>
</reference>
<organism evidence="1 2">
    <name type="scientific">Bacillus thuringiensis Bt18247</name>
    <dbReference type="NCBI Taxonomy" id="1423143"/>
    <lineage>
        <taxon>Bacteria</taxon>
        <taxon>Bacillati</taxon>
        <taxon>Bacillota</taxon>
        <taxon>Bacilli</taxon>
        <taxon>Bacillales</taxon>
        <taxon>Bacillaceae</taxon>
        <taxon>Bacillus</taxon>
        <taxon>Bacillus cereus group</taxon>
    </lineage>
</organism>
<sequence>MNKLLGFLFVAVGMCFFMLTLTMNVQNVTWAVC</sequence>
<evidence type="ECO:0000313" key="2">
    <source>
        <dbReference type="Proteomes" id="UP000192743"/>
    </source>
</evidence>
<evidence type="ECO:0000313" key="1">
    <source>
        <dbReference type="EMBL" id="AOM11800.1"/>
    </source>
</evidence>
<accession>A0A9W3SU68</accession>